<comment type="similarity">
    <text evidence="2">Belongs to the prominin family.</text>
</comment>
<dbReference type="Pfam" id="PF13843">
    <property type="entry name" value="DDE_Tnp_1_7"/>
    <property type="match status" value="1"/>
</dbReference>
<dbReference type="PANTHER" id="PTHR22730">
    <property type="entry name" value="PROMININ PROM PROTEIN"/>
    <property type="match status" value="1"/>
</dbReference>
<dbReference type="EMBL" id="CACVKT020003811">
    <property type="protein sequence ID" value="CAC5385905.1"/>
    <property type="molecule type" value="Genomic_DNA"/>
</dbReference>
<reference evidence="9 10" key="1">
    <citation type="submission" date="2020-06" db="EMBL/GenBank/DDBJ databases">
        <authorList>
            <person name="Li R."/>
            <person name="Bekaert M."/>
        </authorList>
    </citation>
    <scope>NUCLEOTIDE SEQUENCE [LARGE SCALE GENOMIC DNA]</scope>
    <source>
        <strain evidence="10">wild</strain>
    </source>
</reference>
<keyword evidence="6" id="KW-0325">Glycoprotein</keyword>
<evidence type="ECO:0000256" key="3">
    <source>
        <dbReference type="ARBA" id="ARBA00022692"/>
    </source>
</evidence>
<evidence type="ECO:0000256" key="7">
    <source>
        <dbReference type="SAM" id="Phobius"/>
    </source>
</evidence>
<evidence type="ECO:0000256" key="6">
    <source>
        <dbReference type="ARBA" id="ARBA00023180"/>
    </source>
</evidence>
<protein>
    <recommendedName>
        <fullName evidence="8">PiggyBac transposable element-derived protein domain-containing protein</fullName>
    </recommendedName>
</protein>
<evidence type="ECO:0000256" key="2">
    <source>
        <dbReference type="ARBA" id="ARBA00006058"/>
    </source>
</evidence>
<dbReference type="Proteomes" id="UP000507470">
    <property type="component" value="Unassembled WGS sequence"/>
</dbReference>
<accession>A0A6J8BPP7</accession>
<evidence type="ECO:0000256" key="1">
    <source>
        <dbReference type="ARBA" id="ARBA00004141"/>
    </source>
</evidence>
<dbReference type="GO" id="GO:0016020">
    <property type="term" value="C:membrane"/>
    <property type="evidence" value="ECO:0007669"/>
    <property type="project" value="UniProtKB-SubCell"/>
</dbReference>
<sequence>MEFPSISNQIDTISSVQSQNLTGVVVDAKQEFEDIPWTVENETNTVVADIKNTVNDLSDKIQPIIDQADSFKNDTTGSFSITTYKDLLRNYTKYGVEYDQYRWYGGIGLASVILLIVLLLLIGLMFAVCGHSTDVDPTERSCLSSCGGHMFMATKLKCPILQTRNLGFEADEIQQAVQRYEQILLDQGIGDDFEFNTSGNESEGSETEPTIPIYNVNDQVVPDIDNVANTWHNNFDIHERGLPHLFAPRGPDGRATGPATILAADKGPIDFFKLFLNDIIFEHIINETERYANQQIAENPDSNKSAWSKPSLPEIKAFIGLCFLMGIDVKPETKLYWSTDPFMESPIFRKQCPGIDLCKS</sequence>
<comment type="subcellular location">
    <subcellularLocation>
        <location evidence="1">Membrane</location>
        <topology evidence="1">Multi-pass membrane protein</topology>
    </subcellularLocation>
</comment>
<keyword evidence="3 7" id="KW-0812">Transmembrane</keyword>
<gene>
    <name evidence="9" type="ORF">MCOR_21404</name>
</gene>
<keyword evidence="10" id="KW-1185">Reference proteome</keyword>
<evidence type="ECO:0000259" key="8">
    <source>
        <dbReference type="Pfam" id="PF13843"/>
    </source>
</evidence>
<feature type="domain" description="PiggyBac transposable element-derived protein" evidence="8">
    <location>
        <begin position="268"/>
        <end position="349"/>
    </location>
</feature>
<keyword evidence="4 7" id="KW-1133">Transmembrane helix</keyword>
<dbReference type="AlphaFoldDB" id="A0A6J8BPP7"/>
<dbReference type="InterPro" id="IPR029526">
    <property type="entry name" value="PGBD"/>
</dbReference>
<dbReference type="InterPro" id="IPR008795">
    <property type="entry name" value="Prominin"/>
</dbReference>
<organism evidence="9 10">
    <name type="scientific">Mytilus coruscus</name>
    <name type="common">Sea mussel</name>
    <dbReference type="NCBI Taxonomy" id="42192"/>
    <lineage>
        <taxon>Eukaryota</taxon>
        <taxon>Metazoa</taxon>
        <taxon>Spiralia</taxon>
        <taxon>Lophotrochozoa</taxon>
        <taxon>Mollusca</taxon>
        <taxon>Bivalvia</taxon>
        <taxon>Autobranchia</taxon>
        <taxon>Pteriomorphia</taxon>
        <taxon>Mytilida</taxon>
        <taxon>Mytiloidea</taxon>
        <taxon>Mytilidae</taxon>
        <taxon>Mytilinae</taxon>
        <taxon>Mytilus</taxon>
    </lineage>
</organism>
<dbReference type="OrthoDB" id="6229420at2759"/>
<proteinExistence type="inferred from homology"/>
<name>A0A6J8BPP7_MYTCO</name>
<evidence type="ECO:0000256" key="5">
    <source>
        <dbReference type="ARBA" id="ARBA00023136"/>
    </source>
</evidence>
<keyword evidence="5 7" id="KW-0472">Membrane</keyword>
<dbReference type="PANTHER" id="PTHR22730:SF1">
    <property type="entry name" value="PROMININ-LIKE PROTEIN"/>
    <property type="match status" value="1"/>
</dbReference>
<evidence type="ECO:0000313" key="10">
    <source>
        <dbReference type="Proteomes" id="UP000507470"/>
    </source>
</evidence>
<dbReference type="Pfam" id="PF05478">
    <property type="entry name" value="Prominin"/>
    <property type="match status" value="1"/>
</dbReference>
<feature type="transmembrane region" description="Helical" evidence="7">
    <location>
        <begin position="103"/>
        <end position="128"/>
    </location>
</feature>
<evidence type="ECO:0000256" key="4">
    <source>
        <dbReference type="ARBA" id="ARBA00022989"/>
    </source>
</evidence>
<evidence type="ECO:0000313" key="9">
    <source>
        <dbReference type="EMBL" id="CAC5385905.1"/>
    </source>
</evidence>